<dbReference type="Proteomes" id="UP000071778">
    <property type="component" value="Chromosome"/>
</dbReference>
<organism evidence="1 2">
    <name type="scientific">Collimonas arenae</name>
    <dbReference type="NCBI Taxonomy" id="279058"/>
    <lineage>
        <taxon>Bacteria</taxon>
        <taxon>Pseudomonadati</taxon>
        <taxon>Pseudomonadota</taxon>
        <taxon>Betaproteobacteria</taxon>
        <taxon>Burkholderiales</taxon>
        <taxon>Oxalobacteraceae</taxon>
        <taxon>Collimonas</taxon>
    </lineage>
</organism>
<reference evidence="1 2" key="1">
    <citation type="submission" date="2015-11" db="EMBL/GenBank/DDBJ databases">
        <title>Exploring the genomic traits of fungus-feeding bacterial genus Collimonas.</title>
        <authorList>
            <person name="Song C."/>
            <person name="Schmidt R."/>
            <person name="de Jager V."/>
            <person name="Krzyzanowska D."/>
            <person name="Jongedijk E."/>
            <person name="Cankar K."/>
            <person name="Beekwilder J."/>
            <person name="van Veen A."/>
            <person name="de Boer W."/>
            <person name="van Veen J.A."/>
            <person name="Garbeva P."/>
        </authorList>
    </citation>
    <scope>NUCLEOTIDE SEQUENCE [LARGE SCALE GENOMIC DNA]</scope>
    <source>
        <strain evidence="1 2">Ter282</strain>
    </source>
</reference>
<dbReference type="EMBL" id="CP013235">
    <property type="protein sequence ID" value="AMP08244.1"/>
    <property type="molecule type" value="Genomic_DNA"/>
</dbReference>
<evidence type="ECO:0000313" key="2">
    <source>
        <dbReference type="Proteomes" id="UP000071778"/>
    </source>
</evidence>
<proteinExistence type="predicted"/>
<gene>
    <name evidence="1" type="ORF">CAter282_0428</name>
</gene>
<evidence type="ECO:0000313" key="1">
    <source>
        <dbReference type="EMBL" id="AMP08244.1"/>
    </source>
</evidence>
<sequence length="45" mass="5507">MIAYVEELKQRKFFQSVVLLRHEINERDVNKPLRFQFQAQWGDAQ</sequence>
<protein>
    <submittedName>
        <fullName evidence="1">Uncharacterized protein</fullName>
    </submittedName>
</protein>
<accession>A0A127PKN8</accession>
<keyword evidence="2" id="KW-1185">Reference proteome</keyword>
<name>A0A127PKN8_9BURK</name>
<dbReference type="PATRIC" id="fig|279058.17.peg.469"/>
<dbReference type="AlphaFoldDB" id="A0A127PKN8"/>